<reference evidence="3" key="2">
    <citation type="journal article" date="2023" name="Infect Dis Poverty">
        <title>Chromosome-scale genome of the human blood fluke Schistosoma mekongi and its implications for public health.</title>
        <authorList>
            <person name="Zhou M."/>
            <person name="Xu L."/>
            <person name="Xu D."/>
            <person name="Chen W."/>
            <person name="Khan J."/>
            <person name="Hu Y."/>
            <person name="Huang H."/>
            <person name="Wei H."/>
            <person name="Zhang Y."/>
            <person name="Chusongsang P."/>
            <person name="Tanasarnprasert K."/>
            <person name="Hu X."/>
            <person name="Limpanont Y."/>
            <person name="Lv Z."/>
        </authorList>
    </citation>
    <scope>NUCLEOTIDE SEQUENCE</scope>
    <source>
        <strain evidence="3">LV_2022a</strain>
    </source>
</reference>
<gene>
    <name evidence="3" type="ORF">MN116_007563</name>
</gene>
<keyword evidence="1" id="KW-1133">Transmembrane helix</keyword>
<proteinExistence type="predicted"/>
<feature type="transmembrane region" description="Helical" evidence="1">
    <location>
        <begin position="51"/>
        <end position="71"/>
    </location>
</feature>
<reference evidence="3" key="1">
    <citation type="submission" date="2022-04" db="EMBL/GenBank/DDBJ databases">
        <authorList>
            <person name="Xu L."/>
            <person name="Lv Z."/>
        </authorList>
    </citation>
    <scope>NUCLEOTIDE SEQUENCE</scope>
    <source>
        <strain evidence="3">LV_2022a</strain>
    </source>
</reference>
<dbReference type="AlphaFoldDB" id="A0AAE2D2F3"/>
<feature type="transmembrane region" description="Helical" evidence="1">
    <location>
        <begin position="83"/>
        <end position="103"/>
    </location>
</feature>
<dbReference type="EMBL" id="JALJAT010000006">
    <property type="protein sequence ID" value="KAK4468761.1"/>
    <property type="molecule type" value="Genomic_DNA"/>
</dbReference>
<evidence type="ECO:0000256" key="1">
    <source>
        <dbReference type="SAM" id="Phobius"/>
    </source>
</evidence>
<keyword evidence="1" id="KW-0812">Transmembrane</keyword>
<accession>A0AAE2D2F3</accession>
<comment type="caution">
    <text evidence="3">The sequence shown here is derived from an EMBL/GenBank/DDBJ whole genome shotgun (WGS) entry which is preliminary data.</text>
</comment>
<organism evidence="3 4">
    <name type="scientific">Schistosoma mekongi</name>
    <name type="common">Parasitic worm</name>
    <dbReference type="NCBI Taxonomy" id="38744"/>
    <lineage>
        <taxon>Eukaryota</taxon>
        <taxon>Metazoa</taxon>
        <taxon>Spiralia</taxon>
        <taxon>Lophotrochozoa</taxon>
        <taxon>Platyhelminthes</taxon>
        <taxon>Trematoda</taxon>
        <taxon>Digenea</taxon>
        <taxon>Strigeidida</taxon>
        <taxon>Schistosomatoidea</taxon>
        <taxon>Schistosomatidae</taxon>
        <taxon>Schistosoma</taxon>
    </lineage>
</organism>
<feature type="signal peptide" evidence="2">
    <location>
        <begin position="1"/>
        <end position="16"/>
    </location>
</feature>
<feature type="chain" id="PRO_5041930767" evidence="2">
    <location>
        <begin position="17"/>
        <end position="236"/>
    </location>
</feature>
<evidence type="ECO:0000313" key="4">
    <source>
        <dbReference type="Proteomes" id="UP001292079"/>
    </source>
</evidence>
<name>A0AAE2D2F3_SCHME</name>
<evidence type="ECO:0000313" key="3">
    <source>
        <dbReference type="EMBL" id="KAK4468761.1"/>
    </source>
</evidence>
<dbReference type="Proteomes" id="UP001292079">
    <property type="component" value="Unassembled WGS sequence"/>
</dbReference>
<feature type="transmembrane region" description="Helical" evidence="1">
    <location>
        <begin position="199"/>
        <end position="223"/>
    </location>
</feature>
<keyword evidence="2" id="KW-0732">Signal</keyword>
<feature type="transmembrane region" description="Helical" evidence="1">
    <location>
        <begin position="139"/>
        <end position="159"/>
    </location>
</feature>
<evidence type="ECO:0000256" key="2">
    <source>
        <dbReference type="SAM" id="SignalP"/>
    </source>
</evidence>
<feature type="transmembrane region" description="Helical" evidence="1">
    <location>
        <begin position="109"/>
        <end position="127"/>
    </location>
</feature>
<keyword evidence="4" id="KW-1185">Reference proteome</keyword>
<feature type="transmembrane region" description="Helical" evidence="1">
    <location>
        <begin position="165"/>
        <end position="187"/>
    </location>
</feature>
<protein>
    <submittedName>
        <fullName evidence="3">Uncharacterized protein</fullName>
    </submittedName>
</protein>
<sequence>MMMVVIYCFLLCLINTEYMVHIEEFYTKPGNNVSKNSCCVVDYPTWSDAKLITGAVCITVGFIIELLIILIKRLRTQTVTNNVITILSIILIIIGGSLLCHFIEWKCSLVSGAIAYVTSMIATMLGMTRNQFSMKLLRILFIISCVSIAVGIIFIIVAIWECSLASITCIAWSLVTLISIFATAYYFKLKFDPTLYSILYVCLILWSEFVILFTLIVACSTFMCQWFNKQSNDSYH</sequence>
<keyword evidence="1" id="KW-0472">Membrane</keyword>